<keyword evidence="1" id="KW-1133">Transmembrane helix</keyword>
<dbReference type="InterPro" id="IPR005047">
    <property type="entry name" value="7TM_GPCR_serpentine_rcpt_Srxa"/>
</dbReference>
<keyword evidence="1" id="KW-0812">Transmembrane</keyword>
<organism evidence="2 3">
    <name type="scientific">Haemonchus contortus</name>
    <name type="common">Barber pole worm</name>
    <dbReference type="NCBI Taxonomy" id="6289"/>
    <lineage>
        <taxon>Eukaryota</taxon>
        <taxon>Metazoa</taxon>
        <taxon>Ecdysozoa</taxon>
        <taxon>Nematoda</taxon>
        <taxon>Chromadorea</taxon>
        <taxon>Rhabditida</taxon>
        <taxon>Rhabditina</taxon>
        <taxon>Rhabditomorpha</taxon>
        <taxon>Strongyloidea</taxon>
        <taxon>Trichostrongylidae</taxon>
        <taxon>Haemonchus</taxon>
    </lineage>
</organism>
<dbReference type="Proteomes" id="UP000025227">
    <property type="component" value="Unplaced"/>
</dbReference>
<dbReference type="OrthoDB" id="5862640at2759"/>
<feature type="transmembrane region" description="Helical" evidence="1">
    <location>
        <begin position="127"/>
        <end position="149"/>
    </location>
</feature>
<accession>A0A7I4YWW6</accession>
<keyword evidence="1" id="KW-0472">Membrane</keyword>
<dbReference type="Gene3D" id="1.20.1070.10">
    <property type="entry name" value="Rhodopsin 7-helix transmembrane proteins"/>
    <property type="match status" value="1"/>
</dbReference>
<evidence type="ECO:0000313" key="3">
    <source>
        <dbReference type="WBParaSite" id="HCON_00153200-00001"/>
    </source>
</evidence>
<sequence>FAMVAPTSNEDVPFLTQIHRLRWGENGSVVFFSGMVMDSIMKSNASFMCTLYVVLGFASLACNTMNILVIISSKDARRRYLYLAAYNVGEMIDAVSYILTGFGRGHITDQGTLHTSTTVYDCFTGKFWSQSLIIGTEVLAYCMILITYERFLAVLRPTQYSYVFQDTKKLIYLTFVPVACVISLLVAWLSSYLEANRIVSSQHCFIIDSTG</sequence>
<keyword evidence="2" id="KW-1185">Reference proteome</keyword>
<protein>
    <submittedName>
        <fullName evidence="3">G_PROTEIN_RECEP_F1_2 domain-containing protein</fullName>
    </submittedName>
</protein>
<reference evidence="3" key="1">
    <citation type="submission" date="2020-12" db="UniProtKB">
        <authorList>
            <consortium name="WormBaseParasite"/>
        </authorList>
    </citation>
    <scope>IDENTIFICATION</scope>
    <source>
        <strain evidence="3">MHco3</strain>
    </source>
</reference>
<feature type="transmembrane region" description="Helical" evidence="1">
    <location>
        <begin position="45"/>
        <end position="68"/>
    </location>
</feature>
<dbReference type="Pfam" id="PF03383">
    <property type="entry name" value="Serpentine_r_xa"/>
    <property type="match status" value="1"/>
</dbReference>
<proteinExistence type="predicted"/>
<feature type="transmembrane region" description="Helical" evidence="1">
    <location>
        <begin position="170"/>
        <end position="190"/>
    </location>
</feature>
<dbReference type="WBParaSite" id="HCON_00153200-00001">
    <property type="protein sequence ID" value="HCON_00153200-00001"/>
    <property type="gene ID" value="HCON_00153200"/>
</dbReference>
<evidence type="ECO:0000313" key="2">
    <source>
        <dbReference type="Proteomes" id="UP000025227"/>
    </source>
</evidence>
<name>A0A7I4YWW6_HAECO</name>
<feature type="transmembrane region" description="Helical" evidence="1">
    <location>
        <begin position="80"/>
        <end position="99"/>
    </location>
</feature>
<dbReference type="AlphaFoldDB" id="A0A7I4YWW6"/>
<evidence type="ECO:0000256" key="1">
    <source>
        <dbReference type="SAM" id="Phobius"/>
    </source>
</evidence>